<dbReference type="Gene3D" id="2.60.120.620">
    <property type="entry name" value="q2cbj1_9rhob like domain"/>
    <property type="match status" value="1"/>
</dbReference>
<dbReference type="STRING" id="765698.Mesci_4997"/>
<evidence type="ECO:0000313" key="1">
    <source>
        <dbReference type="EMBL" id="ADV14098.1"/>
    </source>
</evidence>
<accession>E8T7Y7</accession>
<dbReference type="HOGENOM" id="CLU_1008023_0_0_5"/>
<dbReference type="RefSeq" id="WP_013532751.1">
    <property type="nucleotide sequence ID" value="NC_014923.1"/>
</dbReference>
<gene>
    <name evidence="1" type="ordered locus">Mesci_4997</name>
</gene>
<protein>
    <recommendedName>
        <fullName evidence="3">2OG-Fe(II) oxygenase</fullName>
    </recommendedName>
</protein>
<evidence type="ECO:0000313" key="2">
    <source>
        <dbReference type="Proteomes" id="UP000007471"/>
    </source>
</evidence>
<dbReference type="PATRIC" id="fig|765698.3.peg.5513"/>
<name>E8T7Y7_MESCW</name>
<dbReference type="OrthoDB" id="420194at2"/>
<dbReference type="EMBL" id="CP002447">
    <property type="protein sequence ID" value="ADV14098.1"/>
    <property type="molecule type" value="Genomic_DNA"/>
</dbReference>
<dbReference type="KEGG" id="mci:Mesci_4997"/>
<dbReference type="eggNOG" id="ENOG5031SID">
    <property type="taxonomic scope" value="Bacteria"/>
</dbReference>
<organism evidence="1 2">
    <name type="scientific">Mesorhizobium ciceri biovar biserrulae (strain HAMBI 2942 / LMG 23838 / WSM1271)</name>
    <dbReference type="NCBI Taxonomy" id="765698"/>
    <lineage>
        <taxon>Bacteria</taxon>
        <taxon>Pseudomonadati</taxon>
        <taxon>Pseudomonadota</taxon>
        <taxon>Alphaproteobacteria</taxon>
        <taxon>Hyphomicrobiales</taxon>
        <taxon>Phyllobacteriaceae</taxon>
        <taxon>Mesorhizobium</taxon>
    </lineage>
</organism>
<sequence length="293" mass="33819">MSKPLSVLQRATKADVRSEPFPHIILPDALPLDLYQELAGTFPAPETLEIDTRRNNTRWDYEAHRVRSNEAVPQIWRDFIAYHVSQAFFGEVADLFYDDIHKLYPDYYPNYERLKNMKAGIRFSDTYATRDILMDAMLSGNTPVTNAGSVRTSHIDNGDKLFSGLFYMRPEDYDAVGGDLTISRFQSKYATLKAKATLFNDAYVDDTHLECVETVQYDKNILVLFINSIESVHGVTVRQPTNKSRLFVNLVGEVEKPFYIKGKKIRPRYVPAHQNQDEAEQTWLKKLKQKLRL</sequence>
<evidence type="ECO:0008006" key="3">
    <source>
        <dbReference type="Google" id="ProtNLM"/>
    </source>
</evidence>
<proteinExistence type="predicted"/>
<dbReference type="Proteomes" id="UP000007471">
    <property type="component" value="Chromosome"/>
</dbReference>
<dbReference type="AlphaFoldDB" id="E8T7Y7"/>
<reference evidence="2" key="1">
    <citation type="submission" date="2011-01" db="EMBL/GenBank/DDBJ databases">
        <title>Complete sequence of chromosome of Mesorhizobium ciceri bv. biserrulae WSM1271.</title>
        <authorList>
            <person name="Lucas S."/>
            <person name="Copeland A."/>
            <person name="Lapidus A."/>
            <person name="Cheng J.-F."/>
            <person name="Goodwin L."/>
            <person name="Pitluck S."/>
            <person name="Teshima H."/>
            <person name="Detter J.C."/>
            <person name="Han C."/>
            <person name="Tapia R."/>
            <person name="Land M."/>
            <person name="Hauser L."/>
            <person name="Kyrpides N."/>
            <person name="Ivanova N."/>
            <person name="Nandasena K."/>
            <person name="Reeve W.G."/>
            <person name="Howieson J.G."/>
            <person name="O'Hara G."/>
            <person name="Tiwari R.P."/>
            <person name="Woyke T."/>
        </authorList>
    </citation>
    <scope>NUCLEOTIDE SEQUENCE [LARGE SCALE GENOMIC DNA]</scope>
    <source>
        <strain evidence="2">HAMBI 2942 / LMG 23838 / WSM1271</strain>
    </source>
</reference>